<keyword evidence="3 12" id="KW-0716">Sensory transduction</keyword>
<dbReference type="InterPro" id="IPR000725">
    <property type="entry name" value="Olfact_rcpt"/>
</dbReference>
<evidence type="ECO:0000256" key="6">
    <source>
        <dbReference type="ARBA" id="ARBA00022989"/>
    </source>
</evidence>
<keyword evidence="7 11" id="KW-0297">G-protein coupled receptor</keyword>
<evidence type="ECO:0000256" key="4">
    <source>
        <dbReference type="ARBA" id="ARBA00022692"/>
    </source>
</evidence>
<keyword evidence="2 12" id="KW-1003">Cell membrane</keyword>
<dbReference type="InterPro" id="IPR000276">
    <property type="entry name" value="GPCR_Rhodpsn"/>
</dbReference>
<evidence type="ECO:0000256" key="11">
    <source>
        <dbReference type="RuleBase" id="RU000688"/>
    </source>
</evidence>
<feature type="transmembrane region" description="Helical" evidence="12">
    <location>
        <begin position="60"/>
        <end position="79"/>
    </location>
</feature>
<dbReference type="PANTHER" id="PTHR26453">
    <property type="entry name" value="OLFACTORY RECEPTOR"/>
    <property type="match status" value="1"/>
</dbReference>
<evidence type="ECO:0000256" key="1">
    <source>
        <dbReference type="ARBA" id="ARBA00004651"/>
    </source>
</evidence>
<feature type="transmembrane region" description="Helical" evidence="12">
    <location>
        <begin position="271"/>
        <end position="290"/>
    </location>
</feature>
<gene>
    <name evidence="14" type="ORF">GDO81_029016</name>
</gene>
<keyword evidence="4 11" id="KW-0812">Transmembrane</keyword>
<evidence type="ECO:0000256" key="2">
    <source>
        <dbReference type="ARBA" id="ARBA00022475"/>
    </source>
</evidence>
<dbReference type="PRINTS" id="PR00237">
    <property type="entry name" value="GPCRRHODOPSN"/>
</dbReference>
<evidence type="ECO:0000256" key="8">
    <source>
        <dbReference type="ARBA" id="ARBA00023136"/>
    </source>
</evidence>
<reference evidence="14" key="1">
    <citation type="thesis" date="2020" institute="ProQuest LLC" country="789 East Eisenhower Parkway, Ann Arbor, MI, USA">
        <title>Comparative Genomics and Chromosome Evolution.</title>
        <authorList>
            <person name="Mudd A.B."/>
        </authorList>
    </citation>
    <scope>NUCLEOTIDE SEQUENCE</scope>
    <source>
        <strain evidence="14">237g6f4</strain>
        <tissue evidence="14">Blood</tissue>
    </source>
</reference>
<evidence type="ECO:0000256" key="5">
    <source>
        <dbReference type="ARBA" id="ARBA00022725"/>
    </source>
</evidence>
<dbReference type="GO" id="GO:0004930">
    <property type="term" value="F:G protein-coupled receptor activity"/>
    <property type="evidence" value="ECO:0007669"/>
    <property type="project" value="UniProtKB-KW"/>
</dbReference>
<feature type="transmembrane region" description="Helical" evidence="12">
    <location>
        <begin position="140"/>
        <end position="158"/>
    </location>
</feature>
<evidence type="ECO:0000256" key="3">
    <source>
        <dbReference type="ARBA" id="ARBA00022606"/>
    </source>
</evidence>
<feature type="transmembrane region" description="Helical" evidence="12">
    <location>
        <begin position="25"/>
        <end position="48"/>
    </location>
</feature>
<evidence type="ECO:0000256" key="10">
    <source>
        <dbReference type="ARBA" id="ARBA00023224"/>
    </source>
</evidence>
<evidence type="ECO:0000256" key="9">
    <source>
        <dbReference type="ARBA" id="ARBA00023170"/>
    </source>
</evidence>
<dbReference type="Pfam" id="PF13853">
    <property type="entry name" value="7tm_4"/>
    <property type="match status" value="1"/>
</dbReference>
<dbReference type="InterPro" id="IPR017452">
    <property type="entry name" value="GPCR_Rhodpsn_7TM"/>
</dbReference>
<dbReference type="EMBL" id="WNYA01007534">
    <property type="protein sequence ID" value="KAG8541455.1"/>
    <property type="molecule type" value="Genomic_DNA"/>
</dbReference>
<evidence type="ECO:0000256" key="12">
    <source>
        <dbReference type="RuleBase" id="RU363047"/>
    </source>
</evidence>
<comment type="caution">
    <text evidence="14">The sequence shown here is derived from an EMBL/GenBank/DDBJ whole genome shotgun (WGS) entry which is preliminary data.</text>
</comment>
<protein>
    <recommendedName>
        <fullName evidence="12">Olfactory receptor</fullName>
    </recommendedName>
</protein>
<accession>A0AAV6Z2F8</accession>
<keyword evidence="15" id="KW-1185">Reference proteome</keyword>
<name>A0AAV6Z2F8_ENGPU</name>
<keyword evidence="8 12" id="KW-0472">Membrane</keyword>
<dbReference type="AlphaFoldDB" id="A0AAV6Z2F8"/>
<evidence type="ECO:0000313" key="14">
    <source>
        <dbReference type="EMBL" id="KAG8541455.1"/>
    </source>
</evidence>
<dbReference type="FunFam" id="1.20.1070.10:FF:000015">
    <property type="entry name" value="Olfactory receptor"/>
    <property type="match status" value="1"/>
</dbReference>
<dbReference type="GO" id="GO:0004984">
    <property type="term" value="F:olfactory receptor activity"/>
    <property type="evidence" value="ECO:0007669"/>
    <property type="project" value="InterPro"/>
</dbReference>
<keyword evidence="10 11" id="KW-0807">Transducer</keyword>
<dbReference type="GO" id="GO:0005886">
    <property type="term" value="C:plasma membrane"/>
    <property type="evidence" value="ECO:0007669"/>
    <property type="project" value="UniProtKB-SubCell"/>
</dbReference>
<keyword evidence="5 12" id="KW-0552">Olfaction</keyword>
<dbReference type="Gene3D" id="1.20.1070.10">
    <property type="entry name" value="Rhodopsin 7-helix transmembrane proteins"/>
    <property type="match status" value="1"/>
</dbReference>
<dbReference type="PRINTS" id="PR00245">
    <property type="entry name" value="OLFACTORYR"/>
</dbReference>
<feature type="transmembrane region" description="Helical" evidence="12">
    <location>
        <begin position="196"/>
        <end position="220"/>
    </location>
</feature>
<evidence type="ECO:0000313" key="15">
    <source>
        <dbReference type="Proteomes" id="UP000824782"/>
    </source>
</evidence>
<evidence type="ECO:0000256" key="7">
    <source>
        <dbReference type="ARBA" id="ARBA00023040"/>
    </source>
</evidence>
<keyword evidence="9 11" id="KW-0675">Receptor</keyword>
<comment type="subcellular location">
    <subcellularLocation>
        <location evidence="1 12">Cell membrane</location>
        <topology evidence="1 12">Multi-pass membrane protein</topology>
    </subcellularLocation>
</comment>
<organism evidence="14 15">
    <name type="scientific">Engystomops pustulosus</name>
    <name type="common">Tungara frog</name>
    <name type="synonym">Physalaemus pustulosus</name>
    <dbReference type="NCBI Taxonomy" id="76066"/>
    <lineage>
        <taxon>Eukaryota</taxon>
        <taxon>Metazoa</taxon>
        <taxon>Chordata</taxon>
        <taxon>Craniata</taxon>
        <taxon>Vertebrata</taxon>
        <taxon>Euteleostomi</taxon>
        <taxon>Amphibia</taxon>
        <taxon>Batrachia</taxon>
        <taxon>Anura</taxon>
        <taxon>Neobatrachia</taxon>
        <taxon>Hyloidea</taxon>
        <taxon>Leptodactylidae</taxon>
        <taxon>Leiuperinae</taxon>
        <taxon>Engystomops</taxon>
    </lineage>
</organism>
<dbReference type="SUPFAM" id="SSF81321">
    <property type="entry name" value="Family A G protein-coupled receptor-like"/>
    <property type="match status" value="1"/>
</dbReference>
<dbReference type="PROSITE" id="PS50262">
    <property type="entry name" value="G_PROTEIN_RECEP_F1_2"/>
    <property type="match status" value="1"/>
</dbReference>
<evidence type="ECO:0000259" key="13">
    <source>
        <dbReference type="PROSITE" id="PS50262"/>
    </source>
</evidence>
<keyword evidence="6 12" id="KW-1133">Transmembrane helix</keyword>
<proteinExistence type="inferred from homology"/>
<dbReference type="PROSITE" id="PS00237">
    <property type="entry name" value="G_PROTEIN_RECEP_F1_1"/>
    <property type="match status" value="1"/>
</dbReference>
<comment type="similarity">
    <text evidence="11">Belongs to the G-protein coupled receptor 1 family.</text>
</comment>
<feature type="transmembrane region" description="Helical" evidence="12">
    <location>
        <begin position="99"/>
        <end position="120"/>
    </location>
</feature>
<sequence>MEIENQTVISEVILLGFSKDLKINIALFLLFLVIYLITIIGNFCIICVITRNPRLHVSMYFFLCNLSFIDICYSSTAVPKMLVNLLSVQRSMSNLACGVQLYIVLFMGGTECQLLVLMAYDRYIAICRPLHYQVVMRWSVCHRLTAFVWICSFVIYILPSLSMPMTLCNRDQINHFMCELLAVIKLSCGDIYLNELVIFCISFISLLLPFSFIIISYLCIISSALKIRTGGRSKAFSTCSSHIIVVALYFGTGMVTYFGPSSLYSSNQEKYISIFYVVICPMLNPLIYSMNNREVKKSLRNLLTITN</sequence>
<feature type="domain" description="G-protein coupled receptors family 1 profile" evidence="13">
    <location>
        <begin position="41"/>
        <end position="288"/>
    </location>
</feature>
<feature type="transmembrane region" description="Helical" evidence="12">
    <location>
        <begin position="241"/>
        <end position="259"/>
    </location>
</feature>
<dbReference type="Proteomes" id="UP000824782">
    <property type="component" value="Unassembled WGS sequence"/>
</dbReference>